<dbReference type="Gene3D" id="2.30.320.10">
    <property type="entry name" value="YwqG-like"/>
    <property type="match status" value="1"/>
</dbReference>
<dbReference type="Proteomes" id="UP000249341">
    <property type="component" value="Unassembled WGS sequence"/>
</dbReference>
<dbReference type="AlphaFoldDB" id="A0A327Z684"/>
<evidence type="ECO:0000313" key="1">
    <source>
        <dbReference type="EMBL" id="RAK31209.1"/>
    </source>
</evidence>
<dbReference type="SUPFAM" id="SSF103032">
    <property type="entry name" value="Hypothetical protein YwqG"/>
    <property type="match status" value="1"/>
</dbReference>
<keyword evidence="2" id="KW-1185">Reference proteome</keyword>
<sequence length="270" mass="29215">MQILDQIRAEALERGIPASDVERWLGLVRPCALLTEGGDGPVVGRFGGPVMLPAGVEDPVYPLLATIDCAALPAGVTDLALPPDGRLLFFGFPEENGMGDVVHVPEGAAVEERARYPRTFPPDEDSYGPVYRELPEGDLYLTADVSLPFIGEIELPGPPWAEPLPGHPHSEEMAEVWADQWGGAPLLIGGYGTDYNGGDPVRIAARCAVKEEKAGRRPGPVSPRAEDWVLLAECSVDRPGAGATIFWVIQRDDLSARRFDRAYVLVDWNP</sequence>
<protein>
    <submittedName>
        <fullName evidence="1">Uncharacterized protein DUF1963</fullName>
    </submittedName>
</protein>
<reference evidence="1 2" key="1">
    <citation type="submission" date="2018-06" db="EMBL/GenBank/DDBJ databases">
        <title>Genomic Encyclopedia of Type Strains, Phase III (KMG-III): the genomes of soil and plant-associated and newly described type strains.</title>
        <authorList>
            <person name="Whitman W."/>
        </authorList>
    </citation>
    <scope>NUCLEOTIDE SEQUENCE [LARGE SCALE GENOMIC DNA]</scope>
    <source>
        <strain evidence="1 2">CGMCC 4.7090</strain>
    </source>
</reference>
<proteinExistence type="predicted"/>
<dbReference type="Pfam" id="PF09234">
    <property type="entry name" value="DUF1963"/>
    <property type="match status" value="1"/>
</dbReference>
<gene>
    <name evidence="1" type="ORF">B0I29_11515</name>
</gene>
<dbReference type="EMBL" id="QLMJ01000015">
    <property type="protein sequence ID" value="RAK31209.1"/>
    <property type="molecule type" value="Genomic_DNA"/>
</dbReference>
<dbReference type="InterPro" id="IPR035948">
    <property type="entry name" value="YwqG-like_sf"/>
</dbReference>
<evidence type="ECO:0000313" key="2">
    <source>
        <dbReference type="Proteomes" id="UP000249341"/>
    </source>
</evidence>
<comment type="caution">
    <text evidence="1">The sequence shown here is derived from an EMBL/GenBank/DDBJ whole genome shotgun (WGS) entry which is preliminary data.</text>
</comment>
<name>A0A327Z684_9ACTN</name>
<organism evidence="1 2">
    <name type="scientific">Actinoplanes lutulentus</name>
    <dbReference type="NCBI Taxonomy" id="1287878"/>
    <lineage>
        <taxon>Bacteria</taxon>
        <taxon>Bacillati</taxon>
        <taxon>Actinomycetota</taxon>
        <taxon>Actinomycetes</taxon>
        <taxon>Micromonosporales</taxon>
        <taxon>Micromonosporaceae</taxon>
        <taxon>Actinoplanes</taxon>
    </lineage>
</organism>
<dbReference type="InterPro" id="IPR015315">
    <property type="entry name" value="DUF1963"/>
</dbReference>
<accession>A0A327Z684</accession>